<feature type="transmembrane region" description="Helical" evidence="8">
    <location>
        <begin position="134"/>
        <end position="152"/>
    </location>
</feature>
<comment type="subcellular location">
    <subcellularLocation>
        <location evidence="1">Membrane</location>
        <topology evidence="1">Multi-pass membrane protein</topology>
    </subcellularLocation>
</comment>
<name>A0A1X6WQ72_9ENTE</name>
<dbReference type="InterPro" id="IPR023271">
    <property type="entry name" value="Aquaporin-like"/>
</dbReference>
<protein>
    <submittedName>
        <fullName evidence="9">Glycerol uptake facilitator protein</fullName>
    </submittedName>
</protein>
<dbReference type="Gene3D" id="1.20.1080.10">
    <property type="entry name" value="Glycerol uptake facilitator protein"/>
    <property type="match status" value="1"/>
</dbReference>
<dbReference type="AlphaFoldDB" id="A0A1X6WQ72"/>
<dbReference type="OrthoDB" id="9807293at2"/>
<dbReference type="InterPro" id="IPR000425">
    <property type="entry name" value="MIP"/>
</dbReference>
<proteinExistence type="inferred from homology"/>
<dbReference type="PANTHER" id="PTHR43829">
    <property type="entry name" value="AQUAPORIN OR AQUAGLYCEROPORIN RELATED"/>
    <property type="match status" value="1"/>
</dbReference>
<dbReference type="NCBIfam" id="TIGR00861">
    <property type="entry name" value="MIP"/>
    <property type="match status" value="1"/>
</dbReference>
<evidence type="ECO:0000256" key="2">
    <source>
        <dbReference type="ARBA" id="ARBA00006175"/>
    </source>
</evidence>
<keyword evidence="10" id="KW-1185">Reference proteome</keyword>
<sequence>MQEYIAEFIGTMVLIVLGIGLGASVNLKNAYAKGANWLYICFGWGLAVAFGVYVSGFMGSEAHLNPAITIAFSAFGLFAKEKVFGYIIAQFLGAFVGAVIVAIHFYPHFKESKTEEEGNHVGIFGSGPAIPNKLFNFLSEMIATFFFVFILLNLGNFTEGLKPLIVGLVITSVGLALGSTTGYALNPCRDFSPRLVYAILPIPNKSDAKMSYAWVPILGPIVGAFLATLLFTIVV</sequence>
<reference evidence="10" key="1">
    <citation type="submission" date="2017-02" db="EMBL/GenBank/DDBJ databases">
        <authorList>
            <person name="Dridi B."/>
        </authorList>
    </citation>
    <scope>NUCLEOTIDE SEQUENCE [LARGE SCALE GENOMIC DNA]</scope>
    <source>
        <strain evidence="10">bH819</strain>
    </source>
</reference>
<feature type="transmembrane region" description="Helical" evidence="8">
    <location>
        <begin position="213"/>
        <end position="234"/>
    </location>
</feature>
<evidence type="ECO:0000256" key="1">
    <source>
        <dbReference type="ARBA" id="ARBA00004141"/>
    </source>
</evidence>
<dbReference type="PROSITE" id="PS00221">
    <property type="entry name" value="MIP"/>
    <property type="match status" value="1"/>
</dbReference>
<dbReference type="InterPro" id="IPR022357">
    <property type="entry name" value="MIP_CS"/>
</dbReference>
<accession>A0A1X6WQ72</accession>
<feature type="transmembrane region" description="Helical" evidence="8">
    <location>
        <begin position="37"/>
        <end position="56"/>
    </location>
</feature>
<feature type="transmembrane region" description="Helical" evidence="8">
    <location>
        <begin position="62"/>
        <end position="79"/>
    </location>
</feature>
<feature type="transmembrane region" description="Helical" evidence="8">
    <location>
        <begin position="164"/>
        <end position="185"/>
    </location>
</feature>
<dbReference type="PRINTS" id="PR00783">
    <property type="entry name" value="MINTRINSICP"/>
</dbReference>
<keyword evidence="3 7" id="KW-0813">Transport</keyword>
<feature type="transmembrane region" description="Helical" evidence="8">
    <location>
        <begin position="6"/>
        <end position="25"/>
    </location>
</feature>
<comment type="similarity">
    <text evidence="2 7">Belongs to the MIP/aquaporin (TC 1.A.8) family.</text>
</comment>
<evidence type="ECO:0000313" key="10">
    <source>
        <dbReference type="Proteomes" id="UP000195918"/>
    </source>
</evidence>
<keyword evidence="6 8" id="KW-0472">Membrane</keyword>
<gene>
    <name evidence="9" type="ORF">FM121_10205</name>
</gene>
<evidence type="ECO:0000256" key="4">
    <source>
        <dbReference type="ARBA" id="ARBA00022692"/>
    </source>
</evidence>
<dbReference type="RefSeq" id="WP_086952082.1">
    <property type="nucleotide sequence ID" value="NZ_FWFD01000015.1"/>
</dbReference>
<evidence type="ECO:0000256" key="3">
    <source>
        <dbReference type="ARBA" id="ARBA00022448"/>
    </source>
</evidence>
<dbReference type="InterPro" id="IPR050363">
    <property type="entry name" value="MIP/Aquaporin"/>
</dbReference>
<dbReference type="Pfam" id="PF00230">
    <property type="entry name" value="MIP"/>
    <property type="match status" value="1"/>
</dbReference>
<dbReference type="PANTHER" id="PTHR43829:SF9">
    <property type="entry name" value="AQUAPORIN-9"/>
    <property type="match status" value="1"/>
</dbReference>
<evidence type="ECO:0000256" key="7">
    <source>
        <dbReference type="RuleBase" id="RU000477"/>
    </source>
</evidence>
<dbReference type="EMBL" id="FWFD01000015">
    <property type="protein sequence ID" value="SLM86454.1"/>
    <property type="molecule type" value="Genomic_DNA"/>
</dbReference>
<evidence type="ECO:0000313" key="9">
    <source>
        <dbReference type="EMBL" id="SLM86454.1"/>
    </source>
</evidence>
<keyword evidence="4 7" id="KW-0812">Transmembrane</keyword>
<evidence type="ECO:0000256" key="5">
    <source>
        <dbReference type="ARBA" id="ARBA00022989"/>
    </source>
</evidence>
<organism evidence="9 10">
    <name type="scientific">Vagococcus fluvialis bH819</name>
    <dbReference type="NCBI Taxonomy" id="1255619"/>
    <lineage>
        <taxon>Bacteria</taxon>
        <taxon>Bacillati</taxon>
        <taxon>Bacillota</taxon>
        <taxon>Bacilli</taxon>
        <taxon>Lactobacillales</taxon>
        <taxon>Enterococcaceae</taxon>
        <taxon>Vagococcus</taxon>
    </lineage>
</organism>
<dbReference type="GO" id="GO:0015254">
    <property type="term" value="F:glycerol channel activity"/>
    <property type="evidence" value="ECO:0007669"/>
    <property type="project" value="TreeGrafter"/>
</dbReference>
<dbReference type="Proteomes" id="UP000195918">
    <property type="component" value="Unassembled WGS sequence"/>
</dbReference>
<keyword evidence="5 8" id="KW-1133">Transmembrane helix</keyword>
<dbReference type="GO" id="GO:0005886">
    <property type="term" value="C:plasma membrane"/>
    <property type="evidence" value="ECO:0007669"/>
    <property type="project" value="TreeGrafter"/>
</dbReference>
<feature type="transmembrane region" description="Helical" evidence="8">
    <location>
        <begin position="86"/>
        <end position="106"/>
    </location>
</feature>
<evidence type="ECO:0000256" key="8">
    <source>
        <dbReference type="SAM" id="Phobius"/>
    </source>
</evidence>
<dbReference type="SUPFAM" id="SSF81338">
    <property type="entry name" value="Aquaporin-like"/>
    <property type="match status" value="1"/>
</dbReference>
<evidence type="ECO:0000256" key="6">
    <source>
        <dbReference type="ARBA" id="ARBA00023136"/>
    </source>
</evidence>